<name>A0A7C2P6L1_9PLAN</name>
<gene>
    <name evidence="1" type="ORF">ENQ76_11285</name>
</gene>
<dbReference type="EMBL" id="DSOK01000314">
    <property type="protein sequence ID" value="HEN16035.1"/>
    <property type="molecule type" value="Genomic_DNA"/>
</dbReference>
<reference evidence="1" key="1">
    <citation type="journal article" date="2020" name="mSystems">
        <title>Genome- and Community-Level Interaction Insights into Carbon Utilization and Element Cycling Functions of Hydrothermarchaeota in Hydrothermal Sediment.</title>
        <authorList>
            <person name="Zhou Z."/>
            <person name="Liu Y."/>
            <person name="Xu W."/>
            <person name="Pan J."/>
            <person name="Luo Z.H."/>
            <person name="Li M."/>
        </authorList>
    </citation>
    <scope>NUCLEOTIDE SEQUENCE [LARGE SCALE GENOMIC DNA]</scope>
    <source>
        <strain evidence="1">SpSt-339</strain>
    </source>
</reference>
<comment type="caution">
    <text evidence="1">The sequence shown here is derived from an EMBL/GenBank/DDBJ whole genome shotgun (WGS) entry which is preliminary data.</text>
</comment>
<accession>A0A7C2P6L1</accession>
<sequence>MAVDADTLRAELRESLRRTAELRVAWDLAEGRVPAQGVPHYSLIEAAAHAVGREVSRLAQALHMGEVVARQQTHARCPACGTRCGLSSRKRTVTSGDGPVELQELVGRCPACHRDFFPSAGRAGV</sequence>
<organism evidence="1">
    <name type="scientific">Schlesneria paludicola</name>
    <dbReference type="NCBI Taxonomy" id="360056"/>
    <lineage>
        <taxon>Bacteria</taxon>
        <taxon>Pseudomonadati</taxon>
        <taxon>Planctomycetota</taxon>
        <taxon>Planctomycetia</taxon>
        <taxon>Planctomycetales</taxon>
        <taxon>Planctomycetaceae</taxon>
        <taxon>Schlesneria</taxon>
    </lineage>
</organism>
<proteinExistence type="predicted"/>
<dbReference type="AlphaFoldDB" id="A0A7C2P6L1"/>
<protein>
    <submittedName>
        <fullName evidence="1">Uncharacterized protein</fullName>
    </submittedName>
</protein>
<evidence type="ECO:0000313" key="1">
    <source>
        <dbReference type="EMBL" id="HEN16035.1"/>
    </source>
</evidence>